<dbReference type="Proteomes" id="UP000821837">
    <property type="component" value="Chromosome 6"/>
</dbReference>
<dbReference type="EMBL" id="JABSTV010001252">
    <property type="protein sequence ID" value="KAH7947399.1"/>
    <property type="molecule type" value="Genomic_DNA"/>
</dbReference>
<feature type="compositionally biased region" description="Low complexity" evidence="1">
    <location>
        <begin position="93"/>
        <end position="106"/>
    </location>
</feature>
<keyword evidence="3" id="KW-1185">Reference proteome</keyword>
<protein>
    <submittedName>
        <fullName evidence="2">Uncharacterized protein</fullName>
    </submittedName>
</protein>
<evidence type="ECO:0000313" key="2">
    <source>
        <dbReference type="EMBL" id="KAH7947399.1"/>
    </source>
</evidence>
<sequence length="145" mass="14800">MDVSTDTATLGPNADAVLEANKAASQPELGDEGGVAGVPRRLSREAAKPSGEAIRTPNPDEVLSATRLVVEELPRAEGEGATPVAADAKPGDVKAAAQPPADAEVASQTDDELTKDVKSDKPAFSAEPDAPPPTRTFTFKVGSLA</sequence>
<dbReference type="AlphaFoldDB" id="A0A9D4SUB6"/>
<feature type="region of interest" description="Disordered" evidence="1">
    <location>
        <begin position="1"/>
        <end position="60"/>
    </location>
</feature>
<reference evidence="2" key="1">
    <citation type="journal article" date="2020" name="Cell">
        <title>Large-Scale Comparative Analyses of Tick Genomes Elucidate Their Genetic Diversity and Vector Capacities.</title>
        <authorList>
            <consortium name="Tick Genome and Microbiome Consortium (TIGMIC)"/>
            <person name="Jia N."/>
            <person name="Wang J."/>
            <person name="Shi W."/>
            <person name="Du L."/>
            <person name="Sun Y."/>
            <person name="Zhan W."/>
            <person name="Jiang J.F."/>
            <person name="Wang Q."/>
            <person name="Zhang B."/>
            <person name="Ji P."/>
            <person name="Bell-Sakyi L."/>
            <person name="Cui X.M."/>
            <person name="Yuan T.T."/>
            <person name="Jiang B.G."/>
            <person name="Yang W.F."/>
            <person name="Lam T.T."/>
            <person name="Chang Q.C."/>
            <person name="Ding S.J."/>
            <person name="Wang X.J."/>
            <person name="Zhu J.G."/>
            <person name="Ruan X.D."/>
            <person name="Zhao L."/>
            <person name="Wei J.T."/>
            <person name="Ye R.Z."/>
            <person name="Que T.C."/>
            <person name="Du C.H."/>
            <person name="Zhou Y.H."/>
            <person name="Cheng J.X."/>
            <person name="Dai P.F."/>
            <person name="Guo W.B."/>
            <person name="Han X.H."/>
            <person name="Huang E.J."/>
            <person name="Li L.F."/>
            <person name="Wei W."/>
            <person name="Gao Y.C."/>
            <person name="Liu J.Z."/>
            <person name="Shao H.Z."/>
            <person name="Wang X."/>
            <person name="Wang C.C."/>
            <person name="Yang T.C."/>
            <person name="Huo Q.B."/>
            <person name="Li W."/>
            <person name="Chen H.Y."/>
            <person name="Chen S.E."/>
            <person name="Zhou L.G."/>
            <person name="Ni X.B."/>
            <person name="Tian J.H."/>
            <person name="Sheng Y."/>
            <person name="Liu T."/>
            <person name="Pan Y.S."/>
            <person name="Xia L.Y."/>
            <person name="Li J."/>
            <person name="Zhao F."/>
            <person name="Cao W.C."/>
        </authorList>
    </citation>
    <scope>NUCLEOTIDE SEQUENCE</scope>
    <source>
        <strain evidence="2">Rsan-2018</strain>
    </source>
</reference>
<feature type="compositionally biased region" description="Basic and acidic residues" evidence="1">
    <location>
        <begin position="112"/>
        <end position="121"/>
    </location>
</feature>
<evidence type="ECO:0000256" key="1">
    <source>
        <dbReference type="SAM" id="MobiDB-lite"/>
    </source>
</evidence>
<feature type="compositionally biased region" description="Polar residues" evidence="1">
    <location>
        <begin position="1"/>
        <end position="10"/>
    </location>
</feature>
<organism evidence="2 3">
    <name type="scientific">Rhipicephalus sanguineus</name>
    <name type="common">Brown dog tick</name>
    <name type="synonym">Ixodes sanguineus</name>
    <dbReference type="NCBI Taxonomy" id="34632"/>
    <lineage>
        <taxon>Eukaryota</taxon>
        <taxon>Metazoa</taxon>
        <taxon>Ecdysozoa</taxon>
        <taxon>Arthropoda</taxon>
        <taxon>Chelicerata</taxon>
        <taxon>Arachnida</taxon>
        <taxon>Acari</taxon>
        <taxon>Parasitiformes</taxon>
        <taxon>Ixodida</taxon>
        <taxon>Ixodoidea</taxon>
        <taxon>Ixodidae</taxon>
        <taxon>Rhipicephalinae</taxon>
        <taxon>Rhipicephalus</taxon>
        <taxon>Rhipicephalus</taxon>
    </lineage>
</organism>
<reference evidence="2" key="2">
    <citation type="submission" date="2021-09" db="EMBL/GenBank/DDBJ databases">
        <authorList>
            <person name="Jia N."/>
            <person name="Wang J."/>
            <person name="Shi W."/>
            <person name="Du L."/>
            <person name="Sun Y."/>
            <person name="Zhan W."/>
            <person name="Jiang J."/>
            <person name="Wang Q."/>
            <person name="Zhang B."/>
            <person name="Ji P."/>
            <person name="Sakyi L.B."/>
            <person name="Cui X."/>
            <person name="Yuan T."/>
            <person name="Jiang B."/>
            <person name="Yang W."/>
            <person name="Lam T.T.-Y."/>
            <person name="Chang Q."/>
            <person name="Ding S."/>
            <person name="Wang X."/>
            <person name="Zhu J."/>
            <person name="Ruan X."/>
            <person name="Zhao L."/>
            <person name="Wei J."/>
            <person name="Que T."/>
            <person name="Du C."/>
            <person name="Cheng J."/>
            <person name="Dai P."/>
            <person name="Han X."/>
            <person name="Huang E."/>
            <person name="Gao Y."/>
            <person name="Liu J."/>
            <person name="Shao H."/>
            <person name="Ye R."/>
            <person name="Li L."/>
            <person name="Wei W."/>
            <person name="Wang X."/>
            <person name="Wang C."/>
            <person name="Huo Q."/>
            <person name="Li W."/>
            <person name="Guo W."/>
            <person name="Chen H."/>
            <person name="Chen S."/>
            <person name="Zhou L."/>
            <person name="Zhou L."/>
            <person name="Ni X."/>
            <person name="Tian J."/>
            <person name="Zhou Y."/>
            <person name="Sheng Y."/>
            <person name="Liu T."/>
            <person name="Pan Y."/>
            <person name="Xia L."/>
            <person name="Li J."/>
            <person name="Zhao F."/>
            <person name="Cao W."/>
        </authorList>
    </citation>
    <scope>NUCLEOTIDE SEQUENCE</scope>
    <source>
        <strain evidence="2">Rsan-2018</strain>
        <tissue evidence="2">Larvae</tissue>
    </source>
</reference>
<feature type="region of interest" description="Disordered" evidence="1">
    <location>
        <begin position="74"/>
        <end position="145"/>
    </location>
</feature>
<gene>
    <name evidence="2" type="ORF">HPB52_011494</name>
</gene>
<evidence type="ECO:0000313" key="3">
    <source>
        <dbReference type="Proteomes" id="UP000821837"/>
    </source>
</evidence>
<comment type="caution">
    <text evidence="2">The sequence shown here is derived from an EMBL/GenBank/DDBJ whole genome shotgun (WGS) entry which is preliminary data.</text>
</comment>
<name>A0A9D4SUB6_RHISA</name>
<accession>A0A9D4SUB6</accession>
<proteinExistence type="predicted"/>